<dbReference type="GO" id="GO:0004865">
    <property type="term" value="F:protein serine/threonine phosphatase inhibitor activity"/>
    <property type="evidence" value="ECO:0007669"/>
    <property type="project" value="InterPro"/>
</dbReference>
<evidence type="ECO:0000256" key="1">
    <source>
        <dbReference type="ARBA" id="ARBA00006725"/>
    </source>
</evidence>
<evidence type="ECO:0000313" key="3">
    <source>
        <dbReference type="Proteomes" id="UP000008227"/>
    </source>
</evidence>
<dbReference type="AlphaFoldDB" id="A0A5G2QHA0"/>
<proteinExistence type="inferred from homology"/>
<sequence>MLRGRPVFVSTGVKDGRAAKVSTHSSKSYPLSSLFPLFFSPYLSSPHLVDLFLSEPEQGNLESSEVSFGTDLSQEKMEVALKLQPSSATTDDNTLRRSNSAPLISGLGDNSQVFQADTLGTRRNSAFLAQHCPLVLSSPSQASVSCLDQNKQEEGMDLANKETMYQWEVQTVIQLNQSWKESLKLSNNDLEKPSSPKCTDLIPVSPVASVTWGIRKSIFICSW</sequence>
<gene>
    <name evidence="2" type="primary">PABIR3</name>
</gene>
<dbReference type="GeneTree" id="ENSGT00390000015476"/>
<dbReference type="PANTHER" id="PTHR22227:SF3">
    <property type="entry name" value="PABIR FAMILY MEMBER 1"/>
    <property type="match status" value="1"/>
</dbReference>
<protein>
    <submittedName>
        <fullName evidence="2">PABIR family member 3</fullName>
    </submittedName>
</protein>
<dbReference type="Bgee" id="ENSSSCG00000030908">
    <property type="expression patterns" value="Expressed in testis and 46 other cell types or tissues"/>
</dbReference>
<dbReference type="InterPro" id="IPR026716">
    <property type="entry name" value="PBIR1/2/3"/>
</dbReference>
<accession>A0A5G2QHA0</accession>
<keyword evidence="3" id="KW-1185">Reference proteome</keyword>
<dbReference type="Ensembl" id="ENSSSCT00000078897.2">
    <property type="protein sequence ID" value="ENSSSCP00000064163.2"/>
    <property type="gene ID" value="ENSSSCG00000030908.4"/>
</dbReference>
<reference evidence="3" key="1">
    <citation type="submission" date="2009-11" db="EMBL/GenBank/DDBJ databases">
        <authorList>
            <consortium name="Porcine genome sequencing project"/>
        </authorList>
    </citation>
    <scope>NUCLEOTIDE SEQUENCE [LARGE SCALE GENOMIC DNA]</scope>
    <source>
        <strain evidence="3">Duroc</strain>
    </source>
</reference>
<reference evidence="2" key="3">
    <citation type="submission" date="2025-08" db="UniProtKB">
        <authorList>
            <consortium name="Ensembl"/>
        </authorList>
    </citation>
    <scope>IDENTIFICATION</scope>
</reference>
<name>A0A5G2QHA0_PIG</name>
<comment type="similarity">
    <text evidence="1">Belongs to the FAM122 family.</text>
</comment>
<reference evidence="2" key="4">
    <citation type="submission" date="2025-09" db="UniProtKB">
        <authorList>
            <consortium name="Ensembl"/>
        </authorList>
    </citation>
    <scope>IDENTIFICATION</scope>
</reference>
<dbReference type="PANTHER" id="PTHR22227">
    <property type="entry name" value="FAMILY WITH SEQUENCE SIMILARITY 122B ISOFORM X1"/>
    <property type="match status" value="1"/>
</dbReference>
<dbReference type="ExpressionAtlas" id="A0A5G2QHA0">
    <property type="expression patterns" value="baseline and differential"/>
</dbReference>
<reference evidence="2" key="2">
    <citation type="journal article" date="2020" name="Gigascience">
        <title>An improved pig reference genome sequence to enable pig genetics and genomics research.</title>
        <authorList>
            <person name="Warr A."/>
            <person name="Affara N."/>
            <person name="Aken B."/>
            <person name="Beiki H."/>
            <person name="Bickhart D.M."/>
            <person name="Billis K."/>
            <person name="Chow W."/>
            <person name="Eory L."/>
            <person name="Finlayson H.A."/>
            <person name="Flicek P."/>
            <person name="Giron C.G."/>
            <person name="Griffin D.K."/>
            <person name="Hall R."/>
            <person name="Hannum G."/>
            <person name="Hourlier T."/>
            <person name="Howe K."/>
            <person name="Hume D.A."/>
            <person name="Izuogu O."/>
            <person name="Kim K."/>
            <person name="Koren S."/>
            <person name="Liu H."/>
            <person name="Manchanda N."/>
            <person name="Martin F.J."/>
            <person name="Nonneman D.J."/>
            <person name="O'Connor R.E."/>
            <person name="Phillippy A.M."/>
            <person name="Rohrer G.A."/>
            <person name="Rosen B.D."/>
            <person name="Rund L.A."/>
            <person name="Sargent C.A."/>
            <person name="Schook L.B."/>
            <person name="Schroeder S.G."/>
            <person name="Schwartz A.S."/>
            <person name="Skinner B.M."/>
            <person name="Talbot R."/>
            <person name="Tseng E."/>
            <person name="Tuggle C.K."/>
            <person name="Watson M."/>
            <person name="Smith T.P.L."/>
            <person name="Archibald A.L."/>
        </authorList>
    </citation>
    <scope>NUCLEOTIDE SEQUENCE [LARGE SCALE GENOMIC DNA]</scope>
    <source>
        <strain evidence="2">Duroc</strain>
    </source>
</reference>
<evidence type="ECO:0000313" key="2">
    <source>
        <dbReference type="Ensembl" id="ENSSSCP00000064163.2"/>
    </source>
</evidence>
<dbReference type="Proteomes" id="UP000008227">
    <property type="component" value="Chromosome X"/>
</dbReference>
<organism evidence="2 3">
    <name type="scientific">Sus scrofa</name>
    <name type="common">Pig</name>
    <dbReference type="NCBI Taxonomy" id="9823"/>
    <lineage>
        <taxon>Eukaryota</taxon>
        <taxon>Metazoa</taxon>
        <taxon>Chordata</taxon>
        <taxon>Craniata</taxon>
        <taxon>Vertebrata</taxon>
        <taxon>Euteleostomi</taxon>
        <taxon>Mammalia</taxon>
        <taxon>Eutheria</taxon>
        <taxon>Laurasiatheria</taxon>
        <taxon>Artiodactyla</taxon>
        <taxon>Suina</taxon>
        <taxon>Suidae</taxon>
        <taxon>Sus</taxon>
    </lineage>
</organism>